<sequence length="134" mass="15828">MLQCGDRGQNKSYFKFKNWWLKVDGFEELLKQEDNNTRFFQRIAIAHKRYNNIDRLIIKGEEVKEPEGIKVNMIEFYKKNSILKQSYGGPLLRIITFIKSVMDALPTYDKLIPNTKKYREANQQNKKILPVAGK</sequence>
<comment type="caution">
    <text evidence="1">The sequence shown here is derived from an EMBL/GenBank/DDBJ whole genome shotgun (WGS) entry which is preliminary data.</text>
</comment>
<dbReference type="Proteomes" id="UP000824120">
    <property type="component" value="Chromosome 6"/>
</dbReference>
<keyword evidence="2" id="KW-1185">Reference proteome</keyword>
<dbReference type="AlphaFoldDB" id="A0A9J5YI37"/>
<dbReference type="EMBL" id="JACXVP010000006">
    <property type="protein sequence ID" value="KAG5599978.1"/>
    <property type="molecule type" value="Genomic_DNA"/>
</dbReference>
<reference evidence="1 2" key="1">
    <citation type="submission" date="2020-09" db="EMBL/GenBank/DDBJ databases">
        <title>De no assembly of potato wild relative species, Solanum commersonii.</title>
        <authorList>
            <person name="Cho K."/>
        </authorList>
    </citation>
    <scope>NUCLEOTIDE SEQUENCE [LARGE SCALE GENOMIC DNA]</scope>
    <source>
        <strain evidence="1">LZ3.2</strain>
        <tissue evidence="1">Leaf</tissue>
    </source>
</reference>
<evidence type="ECO:0000313" key="2">
    <source>
        <dbReference type="Proteomes" id="UP000824120"/>
    </source>
</evidence>
<protein>
    <submittedName>
        <fullName evidence="1">Uncharacterized protein</fullName>
    </submittedName>
</protein>
<proteinExistence type="predicted"/>
<evidence type="ECO:0000313" key="1">
    <source>
        <dbReference type="EMBL" id="KAG5599978.1"/>
    </source>
</evidence>
<dbReference type="OrthoDB" id="1720282at2759"/>
<organism evidence="1 2">
    <name type="scientific">Solanum commersonii</name>
    <name type="common">Commerson's wild potato</name>
    <name type="synonym">Commerson's nightshade</name>
    <dbReference type="NCBI Taxonomy" id="4109"/>
    <lineage>
        <taxon>Eukaryota</taxon>
        <taxon>Viridiplantae</taxon>
        <taxon>Streptophyta</taxon>
        <taxon>Embryophyta</taxon>
        <taxon>Tracheophyta</taxon>
        <taxon>Spermatophyta</taxon>
        <taxon>Magnoliopsida</taxon>
        <taxon>eudicotyledons</taxon>
        <taxon>Gunneridae</taxon>
        <taxon>Pentapetalae</taxon>
        <taxon>asterids</taxon>
        <taxon>lamiids</taxon>
        <taxon>Solanales</taxon>
        <taxon>Solanaceae</taxon>
        <taxon>Solanoideae</taxon>
        <taxon>Solaneae</taxon>
        <taxon>Solanum</taxon>
    </lineage>
</organism>
<accession>A0A9J5YI37</accession>
<name>A0A9J5YI37_SOLCO</name>
<gene>
    <name evidence="1" type="ORF">H5410_031348</name>
</gene>